<feature type="region of interest" description="Disordered" evidence="11">
    <location>
        <begin position="1"/>
        <end position="40"/>
    </location>
</feature>
<dbReference type="InterPro" id="IPR005123">
    <property type="entry name" value="Oxoglu/Fe-dep_dioxygenase_dom"/>
</dbReference>
<sequence>MESSDSRDFVKESSSSHDPDSVCAERKEAARGGSATASMGLTTYCSPSAPDELLGGLTPNSGVSALQQEPKTNGEAVSSLAALSGNCNGFPLQADSCRQKNGPSETPCGPSVCTLRPADNCTLHVKRANGDLKCRSQRLKDAEIISGDLDAARADLGSPKHFEDLCPPLDCKKRRLENDSKTENVKSTPSTGPFPGNSQHPNHCSSSHGMSPPGRGHQNGRSVVTLNPVPSGVMTAGVPSVPPAGGVENSWSMESIAQLYIVPCMKYYGICVKDNFLGAQLGDRVLKEVETLNQSGKFRGGQLVSQRNIPSKNIRGDQIAWVEGGEPGCEAIGMLMAHVDEAIMHSSAKGQLGQYVINGRTKAMVACYPGNGTKYVRHVDNPNGDGRCITCIYYLNKNWDVKVHGGLLQIYPEGRNVVASIEPFFDRLLIFWSDRRNPHEVKPAYATRYAITVWYFDAKERANAKEKYRLATGQKGVEVPVSRADSK</sequence>
<organism evidence="13 14">
    <name type="scientific">Ictalurus punctatus</name>
    <name type="common">Channel catfish</name>
    <name type="synonym">Silurus punctatus</name>
    <dbReference type="NCBI Taxonomy" id="7998"/>
    <lineage>
        <taxon>Eukaryota</taxon>
        <taxon>Metazoa</taxon>
        <taxon>Chordata</taxon>
        <taxon>Craniata</taxon>
        <taxon>Vertebrata</taxon>
        <taxon>Euteleostomi</taxon>
        <taxon>Actinopterygii</taxon>
        <taxon>Neopterygii</taxon>
        <taxon>Teleostei</taxon>
        <taxon>Ostariophysi</taxon>
        <taxon>Siluriformes</taxon>
        <taxon>Ictaluridae</taxon>
        <taxon>Ictalurus</taxon>
    </lineage>
</organism>
<dbReference type="GO" id="GO:0071456">
    <property type="term" value="P:cellular response to hypoxia"/>
    <property type="evidence" value="ECO:0007669"/>
    <property type="project" value="TreeGrafter"/>
</dbReference>
<evidence type="ECO:0000256" key="11">
    <source>
        <dbReference type="SAM" id="MobiDB-lite"/>
    </source>
</evidence>
<comment type="subcellular location">
    <subcellularLocation>
        <location evidence="2">Nucleus</location>
    </subcellularLocation>
</comment>
<evidence type="ECO:0000313" key="14">
    <source>
        <dbReference type="RefSeq" id="XP_017346610.1"/>
    </source>
</evidence>
<dbReference type="Gene3D" id="2.60.120.620">
    <property type="entry name" value="q2cbj1_9rhob like domain"/>
    <property type="match status" value="1"/>
</dbReference>
<evidence type="ECO:0000259" key="12">
    <source>
        <dbReference type="PROSITE" id="PS51471"/>
    </source>
</evidence>
<evidence type="ECO:0000256" key="5">
    <source>
        <dbReference type="ARBA" id="ARBA00022964"/>
    </source>
</evidence>
<evidence type="ECO:0000313" key="13">
    <source>
        <dbReference type="Proteomes" id="UP000221080"/>
    </source>
</evidence>
<comment type="catalytic activity">
    <reaction evidence="10">
        <text>L-prolyl-[hypoxia-inducible factor alpha subunit] + 2-oxoglutarate + O2 = trans-4-hydroxy-L-prolyl-[hypoxia-inducible factor alpha subunit] + succinate + CO2</text>
        <dbReference type="Rhea" id="RHEA:48400"/>
        <dbReference type="Rhea" id="RHEA-COMP:12093"/>
        <dbReference type="Rhea" id="RHEA-COMP:12094"/>
        <dbReference type="ChEBI" id="CHEBI:15379"/>
        <dbReference type="ChEBI" id="CHEBI:16526"/>
        <dbReference type="ChEBI" id="CHEBI:16810"/>
        <dbReference type="ChEBI" id="CHEBI:30031"/>
        <dbReference type="ChEBI" id="CHEBI:50342"/>
        <dbReference type="ChEBI" id="CHEBI:61965"/>
        <dbReference type="EC" id="1.14.11.29"/>
    </reaction>
</comment>
<keyword evidence="5" id="KW-0223">Dioxygenase</keyword>
<evidence type="ECO:0000256" key="9">
    <source>
        <dbReference type="ARBA" id="ARBA00039004"/>
    </source>
</evidence>
<evidence type="ECO:0000256" key="7">
    <source>
        <dbReference type="ARBA" id="ARBA00023004"/>
    </source>
</evidence>
<protein>
    <recommendedName>
        <fullName evidence="9">hypoxia-inducible factor-proline dioxygenase</fullName>
        <ecNumber evidence="9">1.14.11.29</ecNumber>
    </recommendedName>
</protein>
<keyword evidence="6" id="KW-0560">Oxidoreductase</keyword>
<dbReference type="OrthoDB" id="76265at2759"/>
<feature type="compositionally biased region" description="Polar residues" evidence="11">
    <location>
        <begin position="185"/>
        <end position="209"/>
    </location>
</feature>
<dbReference type="InterPro" id="IPR006620">
    <property type="entry name" value="Pro_4_hyd_alph"/>
</dbReference>
<feature type="compositionally biased region" description="Basic and acidic residues" evidence="11">
    <location>
        <begin position="1"/>
        <end position="30"/>
    </location>
</feature>
<keyword evidence="8" id="KW-0539">Nucleus</keyword>
<gene>
    <name evidence="14" type="primary">egln2</name>
</gene>
<dbReference type="CTD" id="112398"/>
<dbReference type="PANTHER" id="PTHR12907">
    <property type="entry name" value="EGL NINE HOMOLOG-RELATED"/>
    <property type="match status" value="1"/>
</dbReference>
<dbReference type="GO" id="GO:0160082">
    <property type="term" value="F:hypoxia-inducible factor-proline dioxygenase activity"/>
    <property type="evidence" value="ECO:0007669"/>
    <property type="project" value="UniProtKB-EC"/>
</dbReference>
<dbReference type="SMART" id="SM00702">
    <property type="entry name" value="P4Hc"/>
    <property type="match status" value="1"/>
</dbReference>
<dbReference type="AlphaFoldDB" id="A0A2D0SWB4"/>
<comment type="cofactor">
    <cofactor evidence="1">
        <name>L-ascorbate</name>
        <dbReference type="ChEBI" id="CHEBI:38290"/>
    </cofactor>
</comment>
<name>A0A2D0SWB4_ICTPU</name>
<evidence type="ECO:0000256" key="1">
    <source>
        <dbReference type="ARBA" id="ARBA00001961"/>
    </source>
</evidence>
<dbReference type="InterPro" id="IPR051559">
    <property type="entry name" value="HIF_prolyl_hydroxylases"/>
</dbReference>
<dbReference type="Pfam" id="PF13640">
    <property type="entry name" value="2OG-FeII_Oxy_3"/>
    <property type="match status" value="1"/>
</dbReference>
<keyword evidence="7" id="KW-0408">Iron</keyword>
<evidence type="ECO:0000256" key="10">
    <source>
        <dbReference type="ARBA" id="ARBA00049134"/>
    </source>
</evidence>
<feature type="region of interest" description="Disordered" evidence="11">
    <location>
        <begin position="176"/>
        <end position="221"/>
    </location>
</feature>
<evidence type="ECO:0000256" key="3">
    <source>
        <dbReference type="ARBA" id="ARBA00022723"/>
    </source>
</evidence>
<evidence type="ECO:0000256" key="8">
    <source>
        <dbReference type="ARBA" id="ARBA00023242"/>
    </source>
</evidence>
<dbReference type="EC" id="1.14.11.29" evidence="9"/>
<dbReference type="RefSeq" id="XP_017346610.1">
    <property type="nucleotide sequence ID" value="XM_017491121.3"/>
</dbReference>
<dbReference type="GeneID" id="108278008"/>
<dbReference type="GO" id="GO:0005737">
    <property type="term" value="C:cytoplasm"/>
    <property type="evidence" value="ECO:0007669"/>
    <property type="project" value="TreeGrafter"/>
</dbReference>
<dbReference type="FunFam" id="2.60.120.620:FF:000005">
    <property type="entry name" value="Egl nine homolog 1"/>
    <property type="match status" value="1"/>
</dbReference>
<dbReference type="STRING" id="7998.ENSIPUP00000034435"/>
<proteinExistence type="predicted"/>
<accession>A0A2D0SWB4</accession>
<dbReference type="PROSITE" id="PS51471">
    <property type="entry name" value="FE2OG_OXY"/>
    <property type="match status" value="1"/>
</dbReference>
<keyword evidence="4" id="KW-0847">Vitamin C</keyword>
<keyword evidence="13" id="KW-1185">Reference proteome</keyword>
<evidence type="ECO:0000256" key="4">
    <source>
        <dbReference type="ARBA" id="ARBA00022896"/>
    </source>
</evidence>
<dbReference type="GO" id="GO:0031418">
    <property type="term" value="F:L-ascorbic acid binding"/>
    <property type="evidence" value="ECO:0007669"/>
    <property type="project" value="UniProtKB-KW"/>
</dbReference>
<dbReference type="InterPro" id="IPR044862">
    <property type="entry name" value="Pro_4_hyd_alph_FE2OG_OXY"/>
</dbReference>
<evidence type="ECO:0000256" key="2">
    <source>
        <dbReference type="ARBA" id="ARBA00004123"/>
    </source>
</evidence>
<dbReference type="KEGG" id="ipu:108278008"/>
<feature type="domain" description="Fe2OG dioxygenase" evidence="12">
    <location>
        <begin position="359"/>
        <end position="457"/>
    </location>
</feature>
<dbReference type="GO" id="GO:0008198">
    <property type="term" value="F:ferrous iron binding"/>
    <property type="evidence" value="ECO:0007669"/>
    <property type="project" value="TreeGrafter"/>
</dbReference>
<evidence type="ECO:0000256" key="6">
    <source>
        <dbReference type="ARBA" id="ARBA00023002"/>
    </source>
</evidence>
<keyword evidence="3" id="KW-0479">Metal-binding</keyword>
<dbReference type="Proteomes" id="UP000221080">
    <property type="component" value="Chromosome 17"/>
</dbReference>
<dbReference type="PANTHER" id="PTHR12907:SF6">
    <property type="entry name" value="PROLYL HYDROXYLASE EGLN2"/>
    <property type="match status" value="1"/>
</dbReference>
<dbReference type="GO" id="GO:0005634">
    <property type="term" value="C:nucleus"/>
    <property type="evidence" value="ECO:0007669"/>
    <property type="project" value="UniProtKB-SubCell"/>
</dbReference>
<reference evidence="14" key="2">
    <citation type="submission" date="2025-08" db="UniProtKB">
        <authorList>
            <consortium name="RefSeq"/>
        </authorList>
    </citation>
    <scope>IDENTIFICATION</scope>
    <source>
        <tissue evidence="14">Blood</tissue>
    </source>
</reference>
<reference evidence="13" key="1">
    <citation type="journal article" date="2016" name="Nat. Commun.">
        <title>The channel catfish genome sequence provides insights into the evolution of scale formation in teleosts.</title>
        <authorList>
            <person name="Liu Z."/>
            <person name="Liu S."/>
            <person name="Yao J."/>
            <person name="Bao L."/>
            <person name="Zhang J."/>
            <person name="Li Y."/>
            <person name="Jiang C."/>
            <person name="Sun L."/>
            <person name="Wang R."/>
            <person name="Zhang Y."/>
            <person name="Zhou T."/>
            <person name="Zeng Q."/>
            <person name="Fu Q."/>
            <person name="Gao S."/>
            <person name="Li N."/>
            <person name="Koren S."/>
            <person name="Jiang Y."/>
            <person name="Zimin A."/>
            <person name="Xu P."/>
            <person name="Phillippy A.M."/>
            <person name="Geng X."/>
            <person name="Song L."/>
            <person name="Sun F."/>
            <person name="Li C."/>
            <person name="Wang X."/>
            <person name="Chen A."/>
            <person name="Jin Y."/>
            <person name="Yuan Z."/>
            <person name="Yang Y."/>
            <person name="Tan S."/>
            <person name="Peatman E."/>
            <person name="Lu J."/>
            <person name="Qin Z."/>
            <person name="Dunham R."/>
            <person name="Li Z."/>
            <person name="Sonstegard T."/>
            <person name="Feng J."/>
            <person name="Danzmann R.G."/>
            <person name="Schroeder S."/>
            <person name="Scheffler B."/>
            <person name="Duke M.V."/>
            <person name="Ballard L."/>
            <person name="Kucuktas H."/>
            <person name="Kaltenboeck L."/>
            <person name="Liu H."/>
            <person name="Armbruster J."/>
            <person name="Xie Y."/>
            <person name="Kirby M.L."/>
            <person name="Tian Y."/>
            <person name="Flanagan M.E."/>
            <person name="Mu W."/>
            <person name="Waldbieser G.C."/>
        </authorList>
    </citation>
    <scope>NUCLEOTIDE SEQUENCE [LARGE SCALE GENOMIC DNA]</scope>
    <source>
        <strain evidence="13">SDA103</strain>
    </source>
</reference>